<sequence>MTIEHCTIEDFNQIIKDIIDFWGSDRLLHLHHPYLVYEFGNTAFVIRDNGLVIAYMFGFFSQTDSVGYVHLIGVRERYQKQGLGKLLYDNFIQVSKSRGIKKIKAITSPTNNKSIEFHQNKMGMTLIGSPNQDGITVVRGYSALSQETVVFEKLIQRT</sequence>
<organism evidence="2 3">
    <name type="scientific">Niastella soli</name>
    <dbReference type="NCBI Taxonomy" id="2821487"/>
    <lineage>
        <taxon>Bacteria</taxon>
        <taxon>Pseudomonadati</taxon>
        <taxon>Bacteroidota</taxon>
        <taxon>Chitinophagia</taxon>
        <taxon>Chitinophagales</taxon>
        <taxon>Chitinophagaceae</taxon>
        <taxon>Niastella</taxon>
    </lineage>
</organism>
<dbReference type="Proteomes" id="UP000677244">
    <property type="component" value="Unassembled WGS sequence"/>
</dbReference>
<dbReference type="RefSeq" id="WP_209141097.1">
    <property type="nucleotide sequence ID" value="NZ_JAGHKO010000005.1"/>
</dbReference>
<dbReference type="PROSITE" id="PS51186">
    <property type="entry name" value="GNAT"/>
    <property type="match status" value="1"/>
</dbReference>
<protein>
    <submittedName>
        <fullName evidence="2">GNAT family N-acetyltransferase</fullName>
    </submittedName>
</protein>
<dbReference type="InterPro" id="IPR000182">
    <property type="entry name" value="GNAT_dom"/>
</dbReference>
<comment type="caution">
    <text evidence="2">The sequence shown here is derived from an EMBL/GenBank/DDBJ whole genome shotgun (WGS) entry which is preliminary data.</text>
</comment>
<keyword evidence="3" id="KW-1185">Reference proteome</keyword>
<gene>
    <name evidence="2" type="ORF">J7I42_22305</name>
</gene>
<accession>A0ABS3YYP1</accession>
<evidence type="ECO:0000313" key="2">
    <source>
        <dbReference type="EMBL" id="MBO9203041.1"/>
    </source>
</evidence>
<dbReference type="EMBL" id="JAGHKO010000005">
    <property type="protein sequence ID" value="MBO9203041.1"/>
    <property type="molecule type" value="Genomic_DNA"/>
</dbReference>
<dbReference type="Gene3D" id="3.40.630.30">
    <property type="match status" value="1"/>
</dbReference>
<name>A0ABS3YYP1_9BACT</name>
<dbReference type="CDD" id="cd04301">
    <property type="entry name" value="NAT_SF"/>
    <property type="match status" value="1"/>
</dbReference>
<dbReference type="PIRSF" id="PIRSF037663">
    <property type="entry name" value="Acetyltransf_GNAT_prd"/>
    <property type="match status" value="1"/>
</dbReference>
<evidence type="ECO:0000259" key="1">
    <source>
        <dbReference type="PROSITE" id="PS51186"/>
    </source>
</evidence>
<dbReference type="SUPFAM" id="SSF55729">
    <property type="entry name" value="Acyl-CoA N-acyltransferases (Nat)"/>
    <property type="match status" value="1"/>
</dbReference>
<proteinExistence type="predicted"/>
<reference evidence="2 3" key="1">
    <citation type="submission" date="2021-03" db="EMBL/GenBank/DDBJ databases">
        <title>Assistant Professor.</title>
        <authorList>
            <person name="Huq M.A."/>
        </authorList>
    </citation>
    <scope>NUCLEOTIDE SEQUENCE [LARGE SCALE GENOMIC DNA]</scope>
    <source>
        <strain evidence="2 3">MAH-29</strain>
    </source>
</reference>
<dbReference type="Pfam" id="PF00583">
    <property type="entry name" value="Acetyltransf_1"/>
    <property type="match status" value="1"/>
</dbReference>
<feature type="domain" description="N-acetyltransferase" evidence="1">
    <location>
        <begin position="1"/>
        <end position="156"/>
    </location>
</feature>
<dbReference type="InterPro" id="IPR017255">
    <property type="entry name" value="AcTrfase_GNAT_prd"/>
</dbReference>
<dbReference type="InterPro" id="IPR016181">
    <property type="entry name" value="Acyl_CoA_acyltransferase"/>
</dbReference>
<evidence type="ECO:0000313" key="3">
    <source>
        <dbReference type="Proteomes" id="UP000677244"/>
    </source>
</evidence>